<sequence>MDFTTGLNEMQKQAVLHTEGPLLILAGAGSGKTRVLTHRIAHLVENKRISPWSILAITFTNKAAGEMRERVGSLIGDEIASQMWVSTFHSMCVRILRRYSERLGYDRYFTIYDTADQKALLKDIIKNQNINEKNFPVGAVLGAISSKKNELITPALAKEQAGGEYRDKILAEIYGAYQKKLKENNAMDFDDLLMNTYELFKLNEDVLQDYQHKFRYILVDEYQDTNGVQYQLVQMLARKHQNLCVVGDDDQSIYGWRGADIRNILDFEKDFKEATVIKLEQNYRSTKNILDAANSVVAHNKGRKPKRLWTESEAGETISIVETDNEYREAEMIAAQIVRAIEEGEREYKDFAVLYRTNAQSRVVEEKFITSSIPYRLLGGTRFYERKEIKDLISYLKVISNPKDDVALKRIINVPKRGIGAASINAIAEYALVQNMDFFEAARLCKELGILGVGPSQKVLAFTNLIEELQEIANTNDIKMLLETLIEKTEYRNHIRFTEGDTAEDRLSNIDELFSKTVHYMASAQEPHLGEFLEEVALVADIDNYDEASNSVVLMTLHSAKGLEFPVVFMPGVEEGLFPSYMSMTEGEDKLEEERRLCYVGITRAREKLFILYANGRTVFGRPQSSMPSRFIKELPREVTNLAHLDKHILRDKQTGKATIGQEVGERRSFSVSEFTQLNQKRSFSSEAQDKSQKMSFQGRTIEKPTIPIHRKTAIPPFMNHKPVENLPEPIQNFTVGEVVKHIKFGQGTIKEVMQTDKDVFVTITFENGESRQLSTRFAKLQRLSY</sequence>
<reference evidence="1" key="1">
    <citation type="submission" date="2017-10" db="EMBL/GenBank/DDBJ databases">
        <title>Genome sequence of cellulolytic Lachnospiraceae bacterium XHS1971 isolated from hotspring sediment.</title>
        <authorList>
            <person name="Vasudevan G."/>
            <person name="Joshi A.J."/>
            <person name="Hivarkar S."/>
            <person name="Lanjekar V.B."/>
            <person name="Dhakephalkar P.K."/>
            <person name="Dagar S."/>
        </authorList>
    </citation>
    <scope>NUCLEOTIDE SEQUENCE</scope>
    <source>
        <strain evidence="1">XHS1971</strain>
    </source>
</reference>
<evidence type="ECO:0000313" key="2">
    <source>
        <dbReference type="Proteomes" id="UP000224460"/>
    </source>
</evidence>
<organism evidence="1 2">
    <name type="scientific">Sporanaerobium hydrogeniformans</name>
    <dbReference type="NCBI Taxonomy" id="3072179"/>
    <lineage>
        <taxon>Bacteria</taxon>
        <taxon>Bacillati</taxon>
        <taxon>Bacillota</taxon>
        <taxon>Clostridia</taxon>
        <taxon>Lachnospirales</taxon>
        <taxon>Lachnospiraceae</taxon>
        <taxon>Sporanaerobium</taxon>
    </lineage>
</organism>
<accession>A0AC61DF75</accession>
<keyword evidence="1" id="KW-0067">ATP-binding</keyword>
<name>A0AC61DF75_9FIRM</name>
<dbReference type="EMBL" id="PEDL01000001">
    <property type="protein sequence ID" value="PHV71939.1"/>
    <property type="molecule type" value="Genomic_DNA"/>
</dbReference>
<keyword evidence="1" id="KW-0547">Nucleotide-binding</keyword>
<keyword evidence="1" id="KW-0347">Helicase</keyword>
<proteinExistence type="predicted"/>
<evidence type="ECO:0000313" key="1">
    <source>
        <dbReference type="EMBL" id="PHV71939.1"/>
    </source>
</evidence>
<keyword evidence="1" id="KW-0378">Hydrolase</keyword>
<gene>
    <name evidence="1" type="primary">pcrA</name>
    <name evidence="1" type="ORF">CS063_00235</name>
</gene>
<comment type="caution">
    <text evidence="1">The sequence shown here is derived from an EMBL/GenBank/DDBJ whole genome shotgun (WGS) entry which is preliminary data.</text>
</comment>
<protein>
    <submittedName>
        <fullName evidence="1">DNA helicase PcrA</fullName>
    </submittedName>
</protein>
<keyword evidence="2" id="KW-1185">Reference proteome</keyword>
<dbReference type="Proteomes" id="UP000224460">
    <property type="component" value="Unassembled WGS sequence"/>
</dbReference>